<dbReference type="Gene3D" id="1.10.287.1060">
    <property type="entry name" value="ESAT-6-like"/>
    <property type="match status" value="1"/>
</dbReference>
<dbReference type="EMBL" id="JAELVF020000004">
    <property type="protein sequence ID" value="MBU7600418.1"/>
    <property type="molecule type" value="Genomic_DNA"/>
</dbReference>
<sequence length="108" mass="12159">MAQEVSIEEWRAHLADLKSATEVVRKQSKSISETMASIDSKMNEIADDWSSPAHGSFDDVKKWFHTVEHELETLLDDIVNRMDTSHRNYLDAESTNLNNLGDGNPTGV</sequence>
<dbReference type="Pfam" id="PF06013">
    <property type="entry name" value="WXG100"/>
    <property type="match status" value="1"/>
</dbReference>
<comment type="caution">
    <text evidence="1">The sequence shown here is derived from an EMBL/GenBank/DDBJ whole genome shotgun (WGS) entry which is preliminary data.</text>
</comment>
<dbReference type="InterPro" id="IPR036689">
    <property type="entry name" value="ESAT-6-like_sf"/>
</dbReference>
<name>A0A949JKF2_9ACTN</name>
<dbReference type="SUPFAM" id="SSF140453">
    <property type="entry name" value="EsxAB dimer-like"/>
    <property type="match status" value="1"/>
</dbReference>
<reference evidence="1" key="1">
    <citation type="submission" date="2021-06" db="EMBL/GenBank/DDBJ databases">
        <title>Sequencing of actinobacteria type strains.</title>
        <authorList>
            <person name="Nguyen G.-S."/>
            <person name="Wentzel A."/>
        </authorList>
    </citation>
    <scope>NUCLEOTIDE SEQUENCE</scope>
    <source>
        <strain evidence="1">P38-E01</strain>
    </source>
</reference>
<dbReference type="InterPro" id="IPR010310">
    <property type="entry name" value="T7SS_ESAT-6-like"/>
</dbReference>
<proteinExistence type="predicted"/>
<keyword evidence="2" id="KW-1185">Reference proteome</keyword>
<organism evidence="1 2">
    <name type="scientific">Streptomyces tardus</name>
    <dbReference type="NCBI Taxonomy" id="2780544"/>
    <lineage>
        <taxon>Bacteria</taxon>
        <taxon>Bacillati</taxon>
        <taxon>Actinomycetota</taxon>
        <taxon>Actinomycetes</taxon>
        <taxon>Kitasatosporales</taxon>
        <taxon>Streptomycetaceae</taxon>
        <taxon>Streptomyces</taxon>
    </lineage>
</organism>
<dbReference type="RefSeq" id="WP_211039548.1">
    <property type="nucleotide sequence ID" value="NZ_JAELVF020000004.1"/>
</dbReference>
<evidence type="ECO:0000313" key="1">
    <source>
        <dbReference type="EMBL" id="MBU7600418.1"/>
    </source>
</evidence>
<dbReference type="AlphaFoldDB" id="A0A949JKF2"/>
<gene>
    <name evidence="1" type="ORF">JGS22_022995</name>
</gene>
<protein>
    <submittedName>
        <fullName evidence="1">WXG100 family type VII secretion target</fullName>
    </submittedName>
</protein>
<dbReference type="Proteomes" id="UP000694501">
    <property type="component" value="Unassembled WGS sequence"/>
</dbReference>
<accession>A0A949JKF2</accession>
<evidence type="ECO:0000313" key="2">
    <source>
        <dbReference type="Proteomes" id="UP000694501"/>
    </source>
</evidence>